<name>A0ACC2WHM3_9TREE</name>
<evidence type="ECO:0000313" key="2">
    <source>
        <dbReference type="Proteomes" id="UP001230649"/>
    </source>
</evidence>
<protein>
    <submittedName>
        <fullName evidence="1">Uncharacterized protein</fullName>
    </submittedName>
</protein>
<dbReference type="EMBL" id="JASBWS010000023">
    <property type="protein sequence ID" value="KAJ9110581.1"/>
    <property type="molecule type" value="Genomic_DNA"/>
</dbReference>
<dbReference type="Proteomes" id="UP001230649">
    <property type="component" value="Unassembled WGS sequence"/>
</dbReference>
<keyword evidence="2" id="KW-1185">Reference proteome</keyword>
<organism evidence="1 2">
    <name type="scientific">Naganishia adeliensis</name>
    <dbReference type="NCBI Taxonomy" id="92952"/>
    <lineage>
        <taxon>Eukaryota</taxon>
        <taxon>Fungi</taxon>
        <taxon>Dikarya</taxon>
        <taxon>Basidiomycota</taxon>
        <taxon>Agaricomycotina</taxon>
        <taxon>Tremellomycetes</taxon>
        <taxon>Filobasidiales</taxon>
        <taxon>Filobasidiaceae</taxon>
        <taxon>Naganishia</taxon>
    </lineage>
</organism>
<accession>A0ACC2WHM3</accession>
<gene>
    <name evidence="1" type="ORF">QFC20_002911</name>
</gene>
<reference evidence="1" key="1">
    <citation type="submission" date="2023-04" db="EMBL/GenBank/DDBJ databases">
        <title>Draft Genome sequencing of Naganishia species isolated from polar environments using Oxford Nanopore Technology.</title>
        <authorList>
            <person name="Leo P."/>
            <person name="Venkateswaran K."/>
        </authorList>
    </citation>
    <scope>NUCLEOTIDE SEQUENCE</scope>
    <source>
        <strain evidence="1">MNA-CCFEE 5262</strain>
    </source>
</reference>
<evidence type="ECO:0000313" key="1">
    <source>
        <dbReference type="EMBL" id="KAJ9110581.1"/>
    </source>
</evidence>
<proteinExistence type="predicted"/>
<comment type="caution">
    <text evidence="1">The sequence shown here is derived from an EMBL/GenBank/DDBJ whole genome shotgun (WGS) entry which is preliminary data.</text>
</comment>
<sequence>MPAPRSSPKGERQIHGQGGKQQQVRPKRRTCQQDFSDYEQYMSLNELPVLTKQGVSCALRDYTDQIQHRPGEPYRGTASSCLQSQGNAADLPPPYVERIENDSVARKASPVPSDRERAAVKENQAGMYDGDRGTDDGRP</sequence>